<sequence length="125" mass="14288">MYKLMIVDDSNVIRNRIERGMRQLQMEVVASAANGEEAIVQFQQHRPQFITMDLTMPYMDGLECIQKLKTLDSNVNILVVSALSDRKTGLRALQYGARGFICKPFTDEQLTSALGKMVENYRKIQ</sequence>
<dbReference type="SUPFAM" id="SSF52172">
    <property type="entry name" value="CheY-like"/>
    <property type="match status" value="1"/>
</dbReference>
<dbReference type="AlphaFoldDB" id="A0A286E3V5"/>
<proteinExistence type="predicted"/>
<dbReference type="InterPro" id="IPR001789">
    <property type="entry name" value="Sig_transdc_resp-reg_receiver"/>
</dbReference>
<keyword evidence="1" id="KW-0597">Phosphoprotein</keyword>
<dbReference type="Proteomes" id="UP000219669">
    <property type="component" value="Unassembled WGS sequence"/>
</dbReference>
<evidence type="ECO:0000313" key="3">
    <source>
        <dbReference type="EMBL" id="SOD65608.1"/>
    </source>
</evidence>
<dbReference type="PROSITE" id="PS50110">
    <property type="entry name" value="RESPONSE_REGULATORY"/>
    <property type="match status" value="1"/>
</dbReference>
<protein>
    <submittedName>
        <fullName evidence="3">Two-component system, chemotaxis family, response regulator CheY</fullName>
    </submittedName>
</protein>
<dbReference type="GO" id="GO:0000160">
    <property type="term" value="P:phosphorelay signal transduction system"/>
    <property type="evidence" value="ECO:0007669"/>
    <property type="project" value="InterPro"/>
</dbReference>
<dbReference type="EMBL" id="OCNF01000002">
    <property type="protein sequence ID" value="SOD65608.1"/>
    <property type="molecule type" value="Genomic_DNA"/>
</dbReference>
<reference evidence="3 4" key="1">
    <citation type="submission" date="2017-09" db="EMBL/GenBank/DDBJ databases">
        <authorList>
            <person name="Ehlers B."/>
            <person name="Leendertz F.H."/>
        </authorList>
    </citation>
    <scope>NUCLEOTIDE SEQUENCE [LARGE SCALE GENOMIC DNA]</scope>
    <source>
        <strain evidence="3 4">DSM 16848</strain>
    </source>
</reference>
<dbReference type="SMART" id="SM00448">
    <property type="entry name" value="REC"/>
    <property type="match status" value="1"/>
</dbReference>
<dbReference type="PANTHER" id="PTHR43228">
    <property type="entry name" value="TWO-COMPONENT RESPONSE REGULATOR"/>
    <property type="match status" value="1"/>
</dbReference>
<evidence type="ECO:0000256" key="1">
    <source>
        <dbReference type="PROSITE-ProRule" id="PRU00169"/>
    </source>
</evidence>
<dbReference type="PANTHER" id="PTHR43228:SF1">
    <property type="entry name" value="TWO-COMPONENT RESPONSE REGULATOR ARR22"/>
    <property type="match status" value="1"/>
</dbReference>
<name>A0A286E3V5_9NEIS</name>
<organism evidence="3 4">
    <name type="scientific">Alysiella filiformis DSM 16848</name>
    <dbReference type="NCBI Taxonomy" id="1120981"/>
    <lineage>
        <taxon>Bacteria</taxon>
        <taxon>Pseudomonadati</taxon>
        <taxon>Pseudomonadota</taxon>
        <taxon>Betaproteobacteria</taxon>
        <taxon>Neisseriales</taxon>
        <taxon>Neisseriaceae</taxon>
        <taxon>Alysiella</taxon>
    </lineage>
</organism>
<evidence type="ECO:0000259" key="2">
    <source>
        <dbReference type="PROSITE" id="PS50110"/>
    </source>
</evidence>
<evidence type="ECO:0000313" key="4">
    <source>
        <dbReference type="Proteomes" id="UP000219669"/>
    </source>
</evidence>
<dbReference type="RefSeq" id="WP_218839666.1">
    <property type="nucleotide sequence ID" value="NZ_CP083931.1"/>
</dbReference>
<dbReference type="Pfam" id="PF00072">
    <property type="entry name" value="Response_reg"/>
    <property type="match status" value="1"/>
</dbReference>
<gene>
    <name evidence="3" type="ORF">SAMN02746062_00348</name>
</gene>
<dbReference type="Gene3D" id="3.40.50.2300">
    <property type="match status" value="1"/>
</dbReference>
<feature type="modified residue" description="4-aspartylphosphate" evidence="1">
    <location>
        <position position="53"/>
    </location>
</feature>
<dbReference type="InterPro" id="IPR052048">
    <property type="entry name" value="ST_Response_Regulator"/>
</dbReference>
<feature type="domain" description="Response regulatory" evidence="2">
    <location>
        <begin position="3"/>
        <end position="118"/>
    </location>
</feature>
<keyword evidence="4" id="KW-1185">Reference proteome</keyword>
<accession>A0A286E3V5</accession>
<dbReference type="InterPro" id="IPR011006">
    <property type="entry name" value="CheY-like_superfamily"/>
</dbReference>